<evidence type="ECO:0000256" key="1">
    <source>
        <dbReference type="SAM" id="MobiDB-lite"/>
    </source>
</evidence>
<dbReference type="Proteomes" id="UP000245469">
    <property type="component" value="Unassembled WGS sequence"/>
</dbReference>
<dbReference type="EMBL" id="QGDQ01000006">
    <property type="protein sequence ID" value="PWJ54566.1"/>
    <property type="molecule type" value="Genomic_DNA"/>
</dbReference>
<accession>A0A316A9G9</accession>
<evidence type="ECO:0000313" key="2">
    <source>
        <dbReference type="EMBL" id="PWJ54566.1"/>
    </source>
</evidence>
<comment type="caution">
    <text evidence="2">The sequence shown here is derived from an EMBL/GenBank/DDBJ whole genome shotgun (WGS) entry which is preliminary data.</text>
</comment>
<organism evidence="2 3">
    <name type="scientific">Quadrisphaera granulorum</name>
    <dbReference type="NCBI Taxonomy" id="317664"/>
    <lineage>
        <taxon>Bacteria</taxon>
        <taxon>Bacillati</taxon>
        <taxon>Actinomycetota</taxon>
        <taxon>Actinomycetes</taxon>
        <taxon>Kineosporiales</taxon>
        <taxon>Kineosporiaceae</taxon>
        <taxon>Quadrisphaera</taxon>
    </lineage>
</organism>
<dbReference type="AlphaFoldDB" id="A0A316A9G9"/>
<evidence type="ECO:0000313" key="3">
    <source>
        <dbReference type="Proteomes" id="UP000245469"/>
    </source>
</evidence>
<name>A0A316A9G9_9ACTN</name>
<keyword evidence="3" id="KW-1185">Reference proteome</keyword>
<protein>
    <submittedName>
        <fullName evidence="2">Uncharacterized protein</fullName>
    </submittedName>
</protein>
<gene>
    <name evidence="2" type="ORF">BXY45_1068</name>
</gene>
<reference evidence="2 3" key="1">
    <citation type="submission" date="2018-03" db="EMBL/GenBank/DDBJ databases">
        <title>Genomic Encyclopedia of Archaeal and Bacterial Type Strains, Phase II (KMG-II): from individual species to whole genera.</title>
        <authorList>
            <person name="Goeker M."/>
        </authorList>
    </citation>
    <scope>NUCLEOTIDE SEQUENCE [LARGE SCALE GENOMIC DNA]</scope>
    <source>
        <strain evidence="2 3">DSM 44889</strain>
    </source>
</reference>
<proteinExistence type="predicted"/>
<feature type="region of interest" description="Disordered" evidence="1">
    <location>
        <begin position="1"/>
        <end position="28"/>
    </location>
</feature>
<sequence length="45" mass="5120">MMLTPRLGPRPTTSDEGPHRQPVLTGDRHWAQLRSDGLRASVYVY</sequence>